<evidence type="ECO:0000313" key="1">
    <source>
        <dbReference type="EMBL" id="KAI4819639.1"/>
    </source>
</evidence>
<name>A0ACB9X1T1_CHAAC</name>
<proteinExistence type="predicted"/>
<sequence>MFGGAYNVDIPFGKRSAGSLRRGCECIVLEPSEMIVVDYMDENEEYFQRQASHRQSRRRFRKINQKGERQTIIDTVDPYPTGKPPIARGYHTYRSCGKDGAEKLNLGGCYKLTEHANRLHSECQAPLRFLLHPTPRRIYE</sequence>
<gene>
    <name evidence="1" type="ORF">KUCAC02_004879</name>
</gene>
<dbReference type="Proteomes" id="UP001057452">
    <property type="component" value="Chromosome 10"/>
</dbReference>
<organism evidence="1 2">
    <name type="scientific">Chaenocephalus aceratus</name>
    <name type="common">Blackfin icefish</name>
    <name type="synonym">Chaenichthys aceratus</name>
    <dbReference type="NCBI Taxonomy" id="36190"/>
    <lineage>
        <taxon>Eukaryota</taxon>
        <taxon>Metazoa</taxon>
        <taxon>Chordata</taxon>
        <taxon>Craniata</taxon>
        <taxon>Vertebrata</taxon>
        <taxon>Euteleostomi</taxon>
        <taxon>Actinopterygii</taxon>
        <taxon>Neopterygii</taxon>
        <taxon>Teleostei</taxon>
        <taxon>Neoteleostei</taxon>
        <taxon>Acanthomorphata</taxon>
        <taxon>Eupercaria</taxon>
        <taxon>Perciformes</taxon>
        <taxon>Notothenioidei</taxon>
        <taxon>Channichthyidae</taxon>
        <taxon>Chaenocephalus</taxon>
    </lineage>
</organism>
<evidence type="ECO:0000313" key="2">
    <source>
        <dbReference type="Proteomes" id="UP001057452"/>
    </source>
</evidence>
<protein>
    <submittedName>
        <fullName evidence="1">Uncharacterized protein</fullName>
    </submittedName>
</protein>
<comment type="caution">
    <text evidence="1">The sequence shown here is derived from an EMBL/GenBank/DDBJ whole genome shotgun (WGS) entry which is preliminary data.</text>
</comment>
<accession>A0ACB9X1T1</accession>
<reference evidence="1" key="1">
    <citation type="submission" date="2022-05" db="EMBL/GenBank/DDBJ databases">
        <title>Chromosome-level genome of Chaenocephalus aceratus.</title>
        <authorList>
            <person name="Park H."/>
        </authorList>
    </citation>
    <scope>NUCLEOTIDE SEQUENCE</scope>
    <source>
        <strain evidence="1">KU_202001</strain>
    </source>
</reference>
<keyword evidence="2" id="KW-1185">Reference proteome</keyword>
<dbReference type="EMBL" id="CM043794">
    <property type="protein sequence ID" value="KAI4819639.1"/>
    <property type="molecule type" value="Genomic_DNA"/>
</dbReference>
<feature type="non-terminal residue" evidence="1">
    <location>
        <position position="140"/>
    </location>
</feature>